<dbReference type="Pfam" id="PF00126">
    <property type="entry name" value="HTH_1"/>
    <property type="match status" value="1"/>
</dbReference>
<keyword evidence="2" id="KW-0805">Transcription regulation</keyword>
<dbReference type="EMBL" id="JBEQCT010000007">
    <property type="protein sequence ID" value="MFM2486244.1"/>
    <property type="molecule type" value="Genomic_DNA"/>
</dbReference>
<evidence type="ECO:0000313" key="7">
    <source>
        <dbReference type="Proteomes" id="UP001629953"/>
    </source>
</evidence>
<sequence length="297" mass="32901">MDQRSAELFLHLCNSLHFGRTSEQMHVSPSTLSRSIMRLEEELGARLFTRDKRSVSLTQSGEQVRRFTKQWLADWRQLQADLCGDRADLTGELSVYCSVTASYSHLPQLLDRFRLVCPGAEIKLLTGDVAMAVPMVRDALADVALAARPDSLPLSVNFASMTKVPLSIIAPRVNCLAKEMLDAKPIDWAHVPFILPELGPARRRLESWFEHMHIDPPIVATVAGHEALVSMVALGSGVGIAPDVVLANSPVSERINKVAVDVPIEPFDMGICALSKRLHEPLVQRFWQLAAHHSFSD</sequence>
<dbReference type="NCBIfam" id="NF008722">
    <property type="entry name" value="PRK11716.1"/>
    <property type="match status" value="1"/>
</dbReference>
<dbReference type="InterPro" id="IPR036388">
    <property type="entry name" value="WH-like_DNA-bd_sf"/>
</dbReference>
<evidence type="ECO:0000259" key="5">
    <source>
        <dbReference type="PROSITE" id="PS50931"/>
    </source>
</evidence>
<feature type="domain" description="HTH lysR-type" evidence="5">
    <location>
        <begin position="1"/>
        <end position="58"/>
    </location>
</feature>
<organism evidence="6 7">
    <name type="scientific">Celerinatantimonas yamalensis</name>
    <dbReference type="NCBI Taxonomy" id="559956"/>
    <lineage>
        <taxon>Bacteria</taxon>
        <taxon>Pseudomonadati</taxon>
        <taxon>Pseudomonadota</taxon>
        <taxon>Gammaproteobacteria</taxon>
        <taxon>Celerinatantimonadaceae</taxon>
        <taxon>Celerinatantimonas</taxon>
    </lineage>
</organism>
<evidence type="ECO:0000256" key="2">
    <source>
        <dbReference type="ARBA" id="ARBA00023015"/>
    </source>
</evidence>
<dbReference type="Gene3D" id="1.10.10.10">
    <property type="entry name" value="Winged helix-like DNA-binding domain superfamily/Winged helix DNA-binding domain"/>
    <property type="match status" value="1"/>
</dbReference>
<comment type="caution">
    <text evidence="6">The sequence shown here is derived from an EMBL/GenBank/DDBJ whole genome shotgun (WGS) entry which is preliminary data.</text>
</comment>
<dbReference type="PANTHER" id="PTHR30126">
    <property type="entry name" value="HTH-TYPE TRANSCRIPTIONAL REGULATOR"/>
    <property type="match status" value="1"/>
</dbReference>
<dbReference type="Pfam" id="PF03466">
    <property type="entry name" value="LysR_substrate"/>
    <property type="match status" value="1"/>
</dbReference>
<comment type="similarity">
    <text evidence="1">Belongs to the LysR transcriptional regulatory family.</text>
</comment>
<protein>
    <submittedName>
        <fullName evidence="6">HTH-type transcriptional activator IlvY</fullName>
    </submittedName>
</protein>
<dbReference type="PROSITE" id="PS50931">
    <property type="entry name" value="HTH_LYSR"/>
    <property type="match status" value="1"/>
</dbReference>
<dbReference type="InterPro" id="IPR005119">
    <property type="entry name" value="LysR_subst-bd"/>
</dbReference>
<gene>
    <name evidence="6" type="primary">ilvY</name>
    <name evidence="6" type="ORF">ABUE30_14440</name>
</gene>
<keyword evidence="4" id="KW-0804">Transcription</keyword>
<dbReference type="PANTHER" id="PTHR30126:SF81">
    <property type="entry name" value="HTH-TYPE TRANSCRIPTIONAL REGULATOR ILVY"/>
    <property type="match status" value="1"/>
</dbReference>
<dbReference type="RefSeq" id="WP_408624528.1">
    <property type="nucleotide sequence ID" value="NZ_JBEQCT010000007.1"/>
</dbReference>
<keyword evidence="3" id="KW-0238">DNA-binding</keyword>
<evidence type="ECO:0000313" key="6">
    <source>
        <dbReference type="EMBL" id="MFM2486244.1"/>
    </source>
</evidence>
<accession>A0ABW9G977</accession>
<evidence type="ECO:0000256" key="3">
    <source>
        <dbReference type="ARBA" id="ARBA00023125"/>
    </source>
</evidence>
<evidence type="ECO:0000256" key="1">
    <source>
        <dbReference type="ARBA" id="ARBA00009437"/>
    </source>
</evidence>
<proteinExistence type="inferred from homology"/>
<dbReference type="PRINTS" id="PR00039">
    <property type="entry name" value="HTHLYSR"/>
</dbReference>
<dbReference type="InterPro" id="IPR036390">
    <property type="entry name" value="WH_DNA-bd_sf"/>
</dbReference>
<dbReference type="SUPFAM" id="SSF46785">
    <property type="entry name" value="Winged helix' DNA-binding domain"/>
    <property type="match status" value="1"/>
</dbReference>
<keyword evidence="7" id="KW-1185">Reference proteome</keyword>
<dbReference type="Gene3D" id="3.40.190.290">
    <property type="match status" value="1"/>
</dbReference>
<dbReference type="Proteomes" id="UP001629953">
    <property type="component" value="Unassembled WGS sequence"/>
</dbReference>
<name>A0ABW9G977_9GAMM</name>
<reference evidence="6 7" key="1">
    <citation type="journal article" date="2013" name="Int. J. Syst. Evol. Microbiol.">
        <title>Celerinatantimonas yamalensis sp. nov., a cold-adapted diazotrophic bacterium from a cold permafrost brine.</title>
        <authorList>
            <person name="Shcherbakova V."/>
            <person name="Chuvilskaya N."/>
            <person name="Rivkina E."/>
            <person name="Demidov N."/>
            <person name="Uchaeva V."/>
            <person name="Suetin S."/>
            <person name="Suzina N."/>
            <person name="Gilichinsky D."/>
        </authorList>
    </citation>
    <scope>NUCLEOTIDE SEQUENCE [LARGE SCALE GENOMIC DNA]</scope>
    <source>
        <strain evidence="6 7">C7</strain>
    </source>
</reference>
<dbReference type="SUPFAM" id="SSF53850">
    <property type="entry name" value="Periplasmic binding protein-like II"/>
    <property type="match status" value="1"/>
</dbReference>
<evidence type="ECO:0000256" key="4">
    <source>
        <dbReference type="ARBA" id="ARBA00023163"/>
    </source>
</evidence>
<dbReference type="InterPro" id="IPR000847">
    <property type="entry name" value="LysR_HTH_N"/>
</dbReference>